<dbReference type="PANTHER" id="PTHR21261">
    <property type="entry name" value="BEAT PROTEIN"/>
    <property type="match status" value="1"/>
</dbReference>
<dbReference type="Gene3D" id="2.60.40.10">
    <property type="entry name" value="Immunoglobulins"/>
    <property type="match status" value="2"/>
</dbReference>
<keyword evidence="4" id="KW-1185">Reference proteome</keyword>
<evidence type="ECO:0000313" key="4">
    <source>
        <dbReference type="Proteomes" id="UP001107558"/>
    </source>
</evidence>
<gene>
    <name evidence="3" type="ORF">PVAND_011443</name>
</gene>
<dbReference type="OrthoDB" id="6478865at2759"/>
<evidence type="ECO:0000259" key="2">
    <source>
        <dbReference type="PROSITE" id="PS50835"/>
    </source>
</evidence>
<feature type="signal peptide" evidence="1">
    <location>
        <begin position="1"/>
        <end position="22"/>
    </location>
</feature>
<dbReference type="Proteomes" id="UP001107558">
    <property type="component" value="Chromosome 1"/>
</dbReference>
<reference evidence="3" key="1">
    <citation type="submission" date="2021-03" db="EMBL/GenBank/DDBJ databases">
        <title>Chromosome level genome of the anhydrobiotic midge Polypedilum vanderplanki.</title>
        <authorList>
            <person name="Yoshida Y."/>
            <person name="Kikawada T."/>
            <person name="Gusev O."/>
        </authorList>
    </citation>
    <scope>NUCLEOTIDE SEQUENCE</scope>
    <source>
        <strain evidence="3">NIAS01</strain>
        <tissue evidence="3">Whole body or cell culture</tissue>
    </source>
</reference>
<dbReference type="PANTHER" id="PTHR21261:SF2">
    <property type="entry name" value="GH04238P-RELATED"/>
    <property type="match status" value="1"/>
</dbReference>
<keyword evidence="1" id="KW-0732">Signal</keyword>
<name>A0A9J6CIM2_POLVA</name>
<dbReference type="InterPro" id="IPR007110">
    <property type="entry name" value="Ig-like_dom"/>
</dbReference>
<feature type="chain" id="PRO_5039947082" description="Ig-like domain-containing protein" evidence="1">
    <location>
        <begin position="23"/>
        <end position="291"/>
    </location>
</feature>
<dbReference type="InterPro" id="IPR036179">
    <property type="entry name" value="Ig-like_dom_sf"/>
</dbReference>
<dbReference type="InterPro" id="IPR013783">
    <property type="entry name" value="Ig-like_fold"/>
</dbReference>
<protein>
    <recommendedName>
        <fullName evidence="2">Ig-like domain-containing protein</fullName>
    </recommendedName>
</protein>
<dbReference type="SUPFAM" id="SSF48726">
    <property type="entry name" value="Immunoglobulin"/>
    <property type="match status" value="2"/>
</dbReference>
<proteinExistence type="predicted"/>
<accession>A0A9J6CIM2</accession>
<dbReference type="EMBL" id="JADBJN010000001">
    <property type="protein sequence ID" value="KAG5682057.1"/>
    <property type="molecule type" value="Genomic_DNA"/>
</dbReference>
<sequence>MKSIVLHIIVLLTLYLARECQAVKINKISVPSYFDLHSENKNQPLILECDYDTDDDDTGVVLKWLLNSVSIYQWIPLNTVNPTGLKSFKNRIDLEYNKDLPEKQRYSTLVIKNPTIADTGNYSCDVQTFKSHDRKTAPITIVYVDDSIKLNYFIDEIENQVNFECSINQIYPLPEVTFLIGNEARNFSSPLETHVFTNIYHNISVSAQINKEEIEDDEEVTCLVRIPTIDYEKKASVHYDDPNHHVVTNETVIGKFWQDINDENYGHMIRANLLLSIIMYLILLMIKSMAF</sequence>
<dbReference type="PROSITE" id="PS50835">
    <property type="entry name" value="IG_LIKE"/>
    <property type="match status" value="1"/>
</dbReference>
<dbReference type="AlphaFoldDB" id="A0A9J6CIM2"/>
<evidence type="ECO:0000256" key="1">
    <source>
        <dbReference type="SAM" id="SignalP"/>
    </source>
</evidence>
<evidence type="ECO:0000313" key="3">
    <source>
        <dbReference type="EMBL" id="KAG5682057.1"/>
    </source>
</evidence>
<organism evidence="3 4">
    <name type="scientific">Polypedilum vanderplanki</name>
    <name type="common">Sleeping chironomid midge</name>
    <dbReference type="NCBI Taxonomy" id="319348"/>
    <lineage>
        <taxon>Eukaryota</taxon>
        <taxon>Metazoa</taxon>
        <taxon>Ecdysozoa</taxon>
        <taxon>Arthropoda</taxon>
        <taxon>Hexapoda</taxon>
        <taxon>Insecta</taxon>
        <taxon>Pterygota</taxon>
        <taxon>Neoptera</taxon>
        <taxon>Endopterygota</taxon>
        <taxon>Diptera</taxon>
        <taxon>Nematocera</taxon>
        <taxon>Chironomoidea</taxon>
        <taxon>Chironomidae</taxon>
        <taxon>Chironominae</taxon>
        <taxon>Polypedilum</taxon>
        <taxon>Polypedilum</taxon>
    </lineage>
</organism>
<comment type="caution">
    <text evidence="3">The sequence shown here is derived from an EMBL/GenBank/DDBJ whole genome shotgun (WGS) entry which is preliminary data.</text>
</comment>
<feature type="domain" description="Ig-like" evidence="2">
    <location>
        <begin position="31"/>
        <end position="140"/>
    </location>
</feature>